<protein>
    <submittedName>
        <fullName evidence="2">Uncharacterized protein</fullName>
    </submittedName>
</protein>
<accession>A0A177EUE2</accession>
<feature type="region of interest" description="Disordered" evidence="1">
    <location>
        <begin position="57"/>
        <end position="98"/>
    </location>
</feature>
<feature type="region of interest" description="Disordered" evidence="1">
    <location>
        <begin position="189"/>
        <end position="258"/>
    </location>
</feature>
<dbReference type="AlphaFoldDB" id="A0A177EUE2"/>
<dbReference type="OrthoDB" id="5407894at2759"/>
<dbReference type="EMBL" id="LVKK01000114">
    <property type="protein sequence ID" value="OAG35578.1"/>
    <property type="molecule type" value="Genomic_DNA"/>
</dbReference>
<gene>
    <name evidence="2" type="ORF">AYO21_10254</name>
</gene>
<feature type="compositionally biased region" description="Polar residues" evidence="1">
    <location>
        <begin position="209"/>
        <end position="227"/>
    </location>
</feature>
<comment type="caution">
    <text evidence="2">The sequence shown here is derived from an EMBL/GenBank/DDBJ whole genome shotgun (WGS) entry which is preliminary data.</text>
</comment>
<keyword evidence="3" id="KW-1185">Reference proteome</keyword>
<dbReference type="RefSeq" id="XP_022507530.1">
    <property type="nucleotide sequence ID" value="XM_022660176.1"/>
</dbReference>
<dbReference type="Proteomes" id="UP000077002">
    <property type="component" value="Unassembled WGS sequence"/>
</dbReference>
<evidence type="ECO:0000313" key="3">
    <source>
        <dbReference type="Proteomes" id="UP000077002"/>
    </source>
</evidence>
<feature type="compositionally biased region" description="Low complexity" evidence="1">
    <location>
        <begin position="228"/>
        <end position="242"/>
    </location>
</feature>
<reference evidence="2 3" key="1">
    <citation type="submission" date="2016-03" db="EMBL/GenBank/DDBJ databases">
        <title>Draft genome sequence of the Fonsecaea monophora CBS 269.37.</title>
        <authorList>
            <person name="Bombassaro A."/>
            <person name="Vinicius W.A."/>
            <person name="De Hoog S."/>
            <person name="Sun J."/>
            <person name="Souza E.M."/>
            <person name="Raittz R.T."/>
            <person name="Costa F."/>
            <person name="Leao A.C."/>
            <person name="Tadra-Sfeir M.Z."/>
            <person name="Baura V."/>
            <person name="Balsanelli E."/>
            <person name="Pedrosa F.O."/>
            <person name="Moreno L.F."/>
            <person name="Steffens M.B."/>
            <person name="Xi L."/>
            <person name="Bocca A.L."/>
            <person name="Felipe M.S."/>
            <person name="Teixeira M."/>
            <person name="Telles Filho F.Q."/>
            <person name="Azevedo C.M."/>
            <person name="Gomes R."/>
            <person name="Vicente V.A."/>
        </authorList>
    </citation>
    <scope>NUCLEOTIDE SEQUENCE [LARGE SCALE GENOMIC DNA]</scope>
    <source>
        <strain evidence="2 3">CBS 269.37</strain>
    </source>
</reference>
<evidence type="ECO:0000256" key="1">
    <source>
        <dbReference type="SAM" id="MobiDB-lite"/>
    </source>
</evidence>
<sequence>MTSQPLSLDNGVATVFKPQPVVVRIQELSLCLSSGDRCDEPTQGVVKVFGKSRDGLRNGSRSMLDGLGLKRPDDDIGQGQQRTTRPKPRRRSSSLGSLEGFSVGHDDYFSRRIQSASIYKTRSSDAAGPLMARSEKEKHSEFCHDVIRDRSTMLDITAAPIKISEPLPTPGWFYPSQILGQAFNGPCGIVPPLTPPEDLDSFKWERPSQTDTSGGARTVSSYESDSGSQRQSQPRTSSTSRPSEIRMPEPSNMSRDESSRLNWLERACQHLVSSAGDFTSQQQIQMVVQALPSQPRSTHTRPIYDRVVEDVQNHFTSPPYITITHAYFQAISMDEVPASPPATPNTNYPSDDYFQDHTVFTHAAVVPAYHSHVATFSAVAPRPSNIIAAPSSIQISILERYIPPTTPREVEDFFTLSRRSYLADRLLELSSNEGSLLLIYPTKLGGQTFASRYIGPVIEPFLRQFILLNNLYTDIAIQLGRMDAVASMKSFEEMQTMLLAMCEALSQRAPSRGLPSRYQIIHAETAEVVLDRTLWKEWYIEQEQPRLRQNLVDYHKSGGRMPARSGRIEVTPGMLAREVVDGIRQSRETAGNVGVEVAVFVVRRTTVV</sequence>
<name>A0A177EUE2_9EURO</name>
<proteinExistence type="predicted"/>
<evidence type="ECO:0000313" key="2">
    <source>
        <dbReference type="EMBL" id="OAG35578.1"/>
    </source>
</evidence>
<organism evidence="2 3">
    <name type="scientific">Fonsecaea monophora</name>
    <dbReference type="NCBI Taxonomy" id="254056"/>
    <lineage>
        <taxon>Eukaryota</taxon>
        <taxon>Fungi</taxon>
        <taxon>Dikarya</taxon>
        <taxon>Ascomycota</taxon>
        <taxon>Pezizomycotina</taxon>
        <taxon>Eurotiomycetes</taxon>
        <taxon>Chaetothyriomycetidae</taxon>
        <taxon>Chaetothyriales</taxon>
        <taxon>Herpotrichiellaceae</taxon>
        <taxon>Fonsecaea</taxon>
    </lineage>
</organism>
<dbReference type="GeneID" id="34605377"/>